<feature type="chain" id="PRO_5040197167" evidence="1">
    <location>
        <begin position="20"/>
        <end position="279"/>
    </location>
</feature>
<dbReference type="Proteomes" id="UP000777438">
    <property type="component" value="Unassembled WGS sequence"/>
</dbReference>
<keyword evidence="3" id="KW-1185">Reference proteome</keyword>
<dbReference type="EMBL" id="JAGPYM010000020">
    <property type="protein sequence ID" value="KAH6884561.1"/>
    <property type="molecule type" value="Genomic_DNA"/>
</dbReference>
<dbReference type="PANTHER" id="PTHR35040:SF9">
    <property type="entry name" value="4-LIKE CELL SURFACE PROTEIN, PUTATIVE (AFU_ORTHOLOGUE AFUA_4G14080)-RELATED"/>
    <property type="match status" value="1"/>
</dbReference>
<dbReference type="OrthoDB" id="5342184at2759"/>
<accession>A0A9P9AIW5</accession>
<dbReference type="AlphaFoldDB" id="A0A9P9AIW5"/>
<gene>
    <name evidence="2" type="ORF">B0T10DRAFT_493409</name>
</gene>
<dbReference type="InterPro" id="IPR021986">
    <property type="entry name" value="Spherulin4"/>
</dbReference>
<evidence type="ECO:0000313" key="2">
    <source>
        <dbReference type="EMBL" id="KAH6884561.1"/>
    </source>
</evidence>
<sequence>MRSFFSSAALASLATSVSATGILLPLYVYPSAEWNDGAANWKPVFTAVSAHTDIDWTIVINPYNGPGMSGQPGNDDVNTISGISQLNAFDNVNTVGYVRTNYAKSPMAELKANITNYASWASYSGADISIHGLFFDESAADLAYLTEAITFARSAFSEEITTICNFGVAAADEYYDICDIVVGFESCLNCSGGPQYKGQTTLDANFPSDVKDQGAVIVNTFAGSDYQGNAASASLLTSYAKTIAADGIGWMYFCSADYNDITTGPATVGQNADSLAAAN</sequence>
<name>A0A9P9AIW5_9HYPO</name>
<keyword evidence="1" id="KW-0732">Signal</keyword>
<evidence type="ECO:0000256" key="1">
    <source>
        <dbReference type="SAM" id="SignalP"/>
    </source>
</evidence>
<reference evidence="2 3" key="1">
    <citation type="journal article" date="2021" name="Nat. Commun.">
        <title>Genetic determinants of endophytism in the Arabidopsis root mycobiome.</title>
        <authorList>
            <person name="Mesny F."/>
            <person name="Miyauchi S."/>
            <person name="Thiergart T."/>
            <person name="Pickel B."/>
            <person name="Atanasova L."/>
            <person name="Karlsson M."/>
            <person name="Huettel B."/>
            <person name="Barry K.W."/>
            <person name="Haridas S."/>
            <person name="Chen C."/>
            <person name="Bauer D."/>
            <person name="Andreopoulos W."/>
            <person name="Pangilinan J."/>
            <person name="LaButti K."/>
            <person name="Riley R."/>
            <person name="Lipzen A."/>
            <person name="Clum A."/>
            <person name="Drula E."/>
            <person name="Henrissat B."/>
            <person name="Kohler A."/>
            <person name="Grigoriev I.V."/>
            <person name="Martin F.M."/>
            <person name="Hacquard S."/>
        </authorList>
    </citation>
    <scope>NUCLEOTIDE SEQUENCE [LARGE SCALE GENOMIC DNA]</scope>
    <source>
        <strain evidence="2 3">MPI-CAGE-CH-0241</strain>
    </source>
</reference>
<organism evidence="2 3">
    <name type="scientific">Thelonectria olida</name>
    <dbReference type="NCBI Taxonomy" id="1576542"/>
    <lineage>
        <taxon>Eukaryota</taxon>
        <taxon>Fungi</taxon>
        <taxon>Dikarya</taxon>
        <taxon>Ascomycota</taxon>
        <taxon>Pezizomycotina</taxon>
        <taxon>Sordariomycetes</taxon>
        <taxon>Hypocreomycetidae</taxon>
        <taxon>Hypocreales</taxon>
        <taxon>Nectriaceae</taxon>
        <taxon>Thelonectria</taxon>
    </lineage>
</organism>
<dbReference type="Pfam" id="PF12138">
    <property type="entry name" value="Spherulin4"/>
    <property type="match status" value="1"/>
</dbReference>
<protein>
    <submittedName>
        <fullName evidence="2">Cell surface spherulin 4-like protein</fullName>
    </submittedName>
</protein>
<comment type="caution">
    <text evidence="2">The sequence shown here is derived from an EMBL/GenBank/DDBJ whole genome shotgun (WGS) entry which is preliminary data.</text>
</comment>
<dbReference type="PANTHER" id="PTHR35040">
    <property type="match status" value="1"/>
</dbReference>
<feature type="signal peptide" evidence="1">
    <location>
        <begin position="1"/>
        <end position="19"/>
    </location>
</feature>
<evidence type="ECO:0000313" key="3">
    <source>
        <dbReference type="Proteomes" id="UP000777438"/>
    </source>
</evidence>
<proteinExistence type="predicted"/>